<dbReference type="OrthoDB" id="1078890at2"/>
<dbReference type="Pfam" id="PF25852">
    <property type="entry name" value="DUF6242_C"/>
    <property type="match status" value="1"/>
</dbReference>
<dbReference type="AlphaFoldDB" id="A0A4Y8UR75"/>
<evidence type="ECO:0000259" key="3">
    <source>
        <dbReference type="Pfam" id="PF25852"/>
    </source>
</evidence>
<evidence type="ECO:0008006" key="6">
    <source>
        <dbReference type="Google" id="ProtNLM"/>
    </source>
</evidence>
<protein>
    <recommendedName>
        <fullName evidence="6">Exo-alpha-sialidase</fullName>
    </recommendedName>
</protein>
<reference evidence="4 5" key="1">
    <citation type="submission" date="2019-02" db="EMBL/GenBank/DDBJ databases">
        <title>Draft Genome Sequence of the Prevotella sp. BCRC 81118, Isolated from Human Feces.</title>
        <authorList>
            <person name="Huang C.-H."/>
        </authorList>
    </citation>
    <scope>NUCLEOTIDE SEQUENCE [LARGE SCALE GENOMIC DNA]</scope>
    <source>
        <strain evidence="4 5">BCRC 81118</strain>
    </source>
</reference>
<evidence type="ECO:0000256" key="1">
    <source>
        <dbReference type="SAM" id="SignalP"/>
    </source>
</evidence>
<keyword evidence="5" id="KW-1185">Reference proteome</keyword>
<accession>A0A4Y8UR75</accession>
<keyword evidence="1" id="KW-0732">Signal</keyword>
<feature type="domain" description="DUF6242" evidence="3">
    <location>
        <begin position="164"/>
        <end position="472"/>
    </location>
</feature>
<evidence type="ECO:0000259" key="2">
    <source>
        <dbReference type="Pfam" id="PF19755"/>
    </source>
</evidence>
<dbReference type="SUPFAM" id="SSF110296">
    <property type="entry name" value="Oligoxyloglucan reducing end-specific cellobiohydrolase"/>
    <property type="match status" value="1"/>
</dbReference>
<dbReference type="InterPro" id="IPR046209">
    <property type="entry name" value="DUF6242_N"/>
</dbReference>
<sequence length="472" mass="51728">MKRKFFAFILLLSAGLSLSSCLSSDDDTNIEYTHDTAITAFSLGTMNRYYLGKTSDGTKDSTYATTIAGSNYKFYIDQTAGKIYNADSLPVGTKSSAALASITAKQSSPLFWVLKSKDNKDSLVYYSSSDSVDFSKPKEIRVFNNDYSAYRTYTITVNVHKEGPDSFVWHSLAAQNGDLAALAGMKAVFAGNYVYVFGKSNGGTKIFKTGLNGGAFGNPLTPDVALGEDAYKSAIAKDGKLYILNNGEVLKSDDAINWESVTTDASLLQLIGASSNYLYAYTAAGIAVSKDNGASWTPDAMDDKGADFLPTENLSLVVKPVRSVKGAENLLLLGNRKVRENEEKDTVATIWTRTFDADEATDSYQWNYVEYQAHQAGMLPYLNTLQVALNDSGYVALAAGDYKVGSATVEKCKWYVSKTGLDWSVDTTVVMPAEFAVSRPAAFVRDANNYYWVINNGYVWKGRYNRDGWRKE</sequence>
<comment type="caution">
    <text evidence="4">The sequence shown here is derived from an EMBL/GenBank/DDBJ whole genome shotgun (WGS) entry which is preliminary data.</text>
</comment>
<evidence type="ECO:0000313" key="5">
    <source>
        <dbReference type="Proteomes" id="UP000297872"/>
    </source>
</evidence>
<feature type="signal peptide" evidence="1">
    <location>
        <begin position="1"/>
        <end position="19"/>
    </location>
</feature>
<dbReference type="RefSeq" id="WP_134844622.1">
    <property type="nucleotide sequence ID" value="NZ_SGVY01000079.1"/>
</dbReference>
<dbReference type="EMBL" id="SGVY01000079">
    <property type="protein sequence ID" value="TFH70287.1"/>
    <property type="molecule type" value="Genomic_DNA"/>
</dbReference>
<dbReference type="Proteomes" id="UP000297872">
    <property type="component" value="Unassembled WGS sequence"/>
</dbReference>
<organism evidence="4 5">
    <name type="scientific">Segatella hominis</name>
    <dbReference type="NCBI Taxonomy" id="2518605"/>
    <lineage>
        <taxon>Bacteria</taxon>
        <taxon>Pseudomonadati</taxon>
        <taxon>Bacteroidota</taxon>
        <taxon>Bacteroidia</taxon>
        <taxon>Bacteroidales</taxon>
        <taxon>Prevotellaceae</taxon>
        <taxon>Segatella</taxon>
    </lineage>
</organism>
<proteinExistence type="predicted"/>
<dbReference type="GeneID" id="302996825"/>
<feature type="domain" description="DUF6242" evidence="2">
    <location>
        <begin position="41"/>
        <end position="157"/>
    </location>
</feature>
<dbReference type="Pfam" id="PF19755">
    <property type="entry name" value="DUF6242"/>
    <property type="match status" value="1"/>
</dbReference>
<feature type="chain" id="PRO_5021415352" description="Exo-alpha-sialidase" evidence="1">
    <location>
        <begin position="20"/>
        <end position="472"/>
    </location>
</feature>
<evidence type="ECO:0000313" key="4">
    <source>
        <dbReference type="EMBL" id="TFH70287.1"/>
    </source>
</evidence>
<dbReference type="InterPro" id="IPR058667">
    <property type="entry name" value="DUF6242_C"/>
</dbReference>
<dbReference type="PROSITE" id="PS51257">
    <property type="entry name" value="PROKAR_LIPOPROTEIN"/>
    <property type="match status" value="1"/>
</dbReference>
<gene>
    <name evidence="4" type="ORF">EXN75_16315</name>
</gene>
<name>A0A4Y8UR75_9BACT</name>